<evidence type="ECO:0000256" key="3">
    <source>
        <dbReference type="ARBA" id="ARBA00022516"/>
    </source>
</evidence>
<evidence type="ECO:0000256" key="1">
    <source>
        <dbReference type="ARBA" id="ARBA00001946"/>
    </source>
</evidence>
<dbReference type="PANTHER" id="PTHR12358:SF106">
    <property type="entry name" value="LIPID KINASE YEGS"/>
    <property type="match status" value="1"/>
</dbReference>
<proteinExistence type="inferred from homology"/>
<keyword evidence="15" id="KW-1185">Reference proteome</keyword>
<keyword evidence="12" id="KW-1208">Phospholipid metabolism</keyword>
<evidence type="ECO:0000313" key="15">
    <source>
        <dbReference type="Proteomes" id="UP000294746"/>
    </source>
</evidence>
<dbReference type="NCBIfam" id="TIGR00147">
    <property type="entry name" value="YegS/Rv2252/BmrU family lipid kinase"/>
    <property type="match status" value="1"/>
</dbReference>
<protein>
    <submittedName>
        <fullName evidence="14">Diacylglycerol kinase</fullName>
    </submittedName>
</protein>
<comment type="similarity">
    <text evidence="2">Belongs to the diacylglycerol/lipid kinase family.</text>
</comment>
<keyword evidence="9" id="KW-0460">Magnesium</keyword>
<evidence type="ECO:0000256" key="8">
    <source>
        <dbReference type="ARBA" id="ARBA00022840"/>
    </source>
</evidence>
<evidence type="ECO:0000256" key="2">
    <source>
        <dbReference type="ARBA" id="ARBA00005983"/>
    </source>
</evidence>
<keyword evidence="4" id="KW-0808">Transferase</keyword>
<keyword evidence="7 14" id="KW-0418">Kinase</keyword>
<reference evidence="14 15" key="1">
    <citation type="submission" date="2019-03" db="EMBL/GenBank/DDBJ databases">
        <title>Genomic Encyclopedia of Type Strains, Phase IV (KMG-IV): sequencing the most valuable type-strain genomes for metagenomic binning, comparative biology and taxonomic classification.</title>
        <authorList>
            <person name="Goeker M."/>
        </authorList>
    </citation>
    <scope>NUCLEOTIDE SEQUENCE [LARGE SCALE GENOMIC DNA]</scope>
    <source>
        <strain evidence="14 15">DSM 46831</strain>
    </source>
</reference>
<dbReference type="GO" id="GO:0005886">
    <property type="term" value="C:plasma membrane"/>
    <property type="evidence" value="ECO:0007669"/>
    <property type="project" value="TreeGrafter"/>
</dbReference>
<comment type="cofactor">
    <cofactor evidence="1">
        <name>Mg(2+)</name>
        <dbReference type="ChEBI" id="CHEBI:18420"/>
    </cofactor>
</comment>
<evidence type="ECO:0000256" key="7">
    <source>
        <dbReference type="ARBA" id="ARBA00022777"/>
    </source>
</evidence>
<dbReference type="Gene3D" id="3.40.50.10330">
    <property type="entry name" value="Probable inorganic polyphosphate/atp-NAD kinase, domain 1"/>
    <property type="match status" value="1"/>
</dbReference>
<feature type="domain" description="DAGKc" evidence="13">
    <location>
        <begin position="1"/>
        <end position="131"/>
    </location>
</feature>
<evidence type="ECO:0000256" key="4">
    <source>
        <dbReference type="ARBA" id="ARBA00022679"/>
    </source>
</evidence>
<dbReference type="Gene3D" id="2.60.200.40">
    <property type="match status" value="1"/>
</dbReference>
<dbReference type="SUPFAM" id="SSF111331">
    <property type="entry name" value="NAD kinase/diacylglycerol kinase-like"/>
    <property type="match status" value="1"/>
</dbReference>
<gene>
    <name evidence="14" type="ORF">EDD57_11119</name>
</gene>
<dbReference type="GO" id="GO:0008654">
    <property type="term" value="P:phospholipid biosynthetic process"/>
    <property type="evidence" value="ECO:0007669"/>
    <property type="project" value="UniProtKB-KW"/>
</dbReference>
<dbReference type="Pfam" id="PF00781">
    <property type="entry name" value="DAGK_cat"/>
    <property type="match status" value="1"/>
</dbReference>
<sequence length="295" mass="32086">MPRARLIYNPTAGRELVERNLAKILNRLEDAGYETSCFATKCRWSAAEEAKLVAESGFDLVVSAGGDGTLHEVVNGLASHPNPPKLAILPAGTVNDLARALELPRDILAASEVVKIGKTKRIDVGKYGERYFINVAAAGRIAEVTYEAPSKLKTVLGPLAYYAKAIEKLGTLSEPFPIHIETPEGEWEIEVLLFLIANSVSVGGFQKIAPSATLHDGLLDVIIVPKTKIPDLLHLAALAYRGQHVHDSRVIYFQTQSLNIKTPEPLNLNLDGEWATGELAGRFEILPGHLEVFVP</sequence>
<dbReference type="InterPro" id="IPR005218">
    <property type="entry name" value="Diacylglycerol/lipid_kinase"/>
</dbReference>
<dbReference type="GO" id="GO:0005524">
    <property type="term" value="F:ATP binding"/>
    <property type="evidence" value="ECO:0007669"/>
    <property type="project" value="UniProtKB-KW"/>
</dbReference>
<evidence type="ECO:0000256" key="12">
    <source>
        <dbReference type="ARBA" id="ARBA00023264"/>
    </source>
</evidence>
<keyword evidence="11" id="KW-0594">Phospholipid biosynthesis</keyword>
<dbReference type="InterPro" id="IPR001206">
    <property type="entry name" value="Diacylglycerol_kinase_cat_dom"/>
</dbReference>
<keyword evidence="10" id="KW-0443">Lipid metabolism</keyword>
<evidence type="ECO:0000256" key="6">
    <source>
        <dbReference type="ARBA" id="ARBA00022741"/>
    </source>
</evidence>
<comment type="caution">
    <text evidence="14">The sequence shown here is derived from an EMBL/GenBank/DDBJ whole genome shotgun (WGS) entry which is preliminary data.</text>
</comment>
<dbReference type="InterPro" id="IPR045540">
    <property type="entry name" value="YegS/DAGK_C"/>
</dbReference>
<dbReference type="InterPro" id="IPR050187">
    <property type="entry name" value="Lipid_Phosphate_FormReg"/>
</dbReference>
<dbReference type="InterPro" id="IPR017438">
    <property type="entry name" value="ATP-NAD_kinase_N"/>
</dbReference>
<dbReference type="PANTHER" id="PTHR12358">
    <property type="entry name" value="SPHINGOSINE KINASE"/>
    <property type="match status" value="1"/>
</dbReference>
<dbReference type="Pfam" id="PF19279">
    <property type="entry name" value="YegS_C"/>
    <property type="match status" value="1"/>
</dbReference>
<keyword evidence="5" id="KW-0479">Metal-binding</keyword>
<dbReference type="GO" id="GO:0004143">
    <property type="term" value="F:ATP-dependent diacylglycerol kinase activity"/>
    <property type="evidence" value="ECO:0007669"/>
    <property type="project" value="TreeGrafter"/>
</dbReference>
<dbReference type="InterPro" id="IPR016064">
    <property type="entry name" value="NAD/diacylglycerol_kinase_sf"/>
</dbReference>
<keyword evidence="3" id="KW-0444">Lipid biosynthesis</keyword>
<evidence type="ECO:0000256" key="9">
    <source>
        <dbReference type="ARBA" id="ARBA00022842"/>
    </source>
</evidence>
<keyword evidence="6" id="KW-0547">Nucleotide-binding</keyword>
<accession>A0A4R2S1V6</accession>
<organism evidence="14 15">
    <name type="scientific">Baia soyae</name>
    <dbReference type="NCBI Taxonomy" id="1544746"/>
    <lineage>
        <taxon>Bacteria</taxon>
        <taxon>Bacillati</taxon>
        <taxon>Bacillota</taxon>
        <taxon>Bacilli</taxon>
        <taxon>Bacillales</taxon>
        <taxon>Thermoactinomycetaceae</taxon>
        <taxon>Baia</taxon>
    </lineage>
</organism>
<dbReference type="EMBL" id="SLXV01000011">
    <property type="protein sequence ID" value="TCP69222.1"/>
    <property type="molecule type" value="Genomic_DNA"/>
</dbReference>
<evidence type="ECO:0000256" key="5">
    <source>
        <dbReference type="ARBA" id="ARBA00022723"/>
    </source>
</evidence>
<evidence type="ECO:0000256" key="11">
    <source>
        <dbReference type="ARBA" id="ARBA00023209"/>
    </source>
</evidence>
<evidence type="ECO:0000259" key="13">
    <source>
        <dbReference type="PROSITE" id="PS50146"/>
    </source>
</evidence>
<dbReference type="GO" id="GO:0046872">
    <property type="term" value="F:metal ion binding"/>
    <property type="evidence" value="ECO:0007669"/>
    <property type="project" value="UniProtKB-KW"/>
</dbReference>
<dbReference type="PROSITE" id="PS50146">
    <property type="entry name" value="DAGK"/>
    <property type="match status" value="1"/>
</dbReference>
<evidence type="ECO:0000256" key="10">
    <source>
        <dbReference type="ARBA" id="ARBA00023098"/>
    </source>
</evidence>
<dbReference type="AlphaFoldDB" id="A0A4R2S1V6"/>
<keyword evidence="8" id="KW-0067">ATP-binding</keyword>
<dbReference type="RefSeq" id="WP_131848425.1">
    <property type="nucleotide sequence ID" value="NZ_SLXV01000011.1"/>
</dbReference>
<dbReference type="SMART" id="SM00046">
    <property type="entry name" value="DAGKc"/>
    <property type="match status" value="1"/>
</dbReference>
<dbReference type="OrthoDB" id="142078at2"/>
<dbReference type="Proteomes" id="UP000294746">
    <property type="component" value="Unassembled WGS sequence"/>
</dbReference>
<evidence type="ECO:0000313" key="14">
    <source>
        <dbReference type="EMBL" id="TCP69222.1"/>
    </source>
</evidence>
<name>A0A4R2S1V6_9BACL</name>